<dbReference type="GO" id="GO:0046872">
    <property type="term" value="F:metal ion binding"/>
    <property type="evidence" value="ECO:0007669"/>
    <property type="project" value="UniProtKB-KW"/>
</dbReference>
<evidence type="ECO:0000313" key="9">
    <source>
        <dbReference type="EMBL" id="TKB98996.1"/>
    </source>
</evidence>
<keyword evidence="10" id="KW-1185">Reference proteome</keyword>
<keyword evidence="3" id="KW-0548">Nucleotidyltransferase</keyword>
<dbReference type="SUPFAM" id="SSF47413">
    <property type="entry name" value="lambda repressor-like DNA-binding domains"/>
    <property type="match status" value="1"/>
</dbReference>
<evidence type="ECO:0000256" key="3">
    <source>
        <dbReference type="ARBA" id="ARBA00022695"/>
    </source>
</evidence>
<dbReference type="OrthoDB" id="4762426at2"/>
<dbReference type="InterPro" id="IPR001387">
    <property type="entry name" value="Cro/C1-type_HTH"/>
</dbReference>
<dbReference type="InterPro" id="IPR041633">
    <property type="entry name" value="Polbeta"/>
</dbReference>
<comment type="cofactor">
    <cofactor evidence="1">
        <name>Mg(2+)</name>
        <dbReference type="ChEBI" id="CHEBI:18420"/>
    </cofactor>
</comment>
<keyword evidence="7" id="KW-0460">Magnesium</keyword>
<dbReference type="Pfam" id="PF18765">
    <property type="entry name" value="Polbeta"/>
    <property type="match status" value="1"/>
</dbReference>
<feature type="domain" description="HTH cro/C1-type" evidence="8">
    <location>
        <begin position="19"/>
        <end position="73"/>
    </location>
</feature>
<dbReference type="CDD" id="cd00093">
    <property type="entry name" value="HTH_XRE"/>
    <property type="match status" value="1"/>
</dbReference>
<dbReference type="AlphaFoldDB" id="A0A4U1C3T7"/>
<dbReference type="Proteomes" id="UP000308181">
    <property type="component" value="Unassembled WGS sequence"/>
</dbReference>
<evidence type="ECO:0000259" key="8">
    <source>
        <dbReference type="PROSITE" id="PS50943"/>
    </source>
</evidence>
<sequence length="206" mass="23873">MTIFVKIKFIKMKSFGDIIKNLREQKNLPLRVVSAYLDIDQAILSKIERGLRKPNRDLVLKLATYFEADKDELLIAWLSDKLVLELEDEDIALQVLHLAEEKVMYHSKKSTPINIIDSLKKTLSLDGRVNKAWLFGSVARGEDNFKSDIDLMVELKDDKKYSMFDLLDLEYLLSKPIKRKVDVVEKGYLKDFSLKTAEPDFIKIYG</sequence>
<dbReference type="PROSITE" id="PS50943">
    <property type="entry name" value="HTH_CROC1"/>
    <property type="match status" value="1"/>
</dbReference>
<dbReference type="SMART" id="SM00530">
    <property type="entry name" value="HTH_XRE"/>
    <property type="match status" value="1"/>
</dbReference>
<dbReference type="SUPFAM" id="SSF81301">
    <property type="entry name" value="Nucleotidyltransferase"/>
    <property type="match status" value="1"/>
</dbReference>
<evidence type="ECO:0000256" key="7">
    <source>
        <dbReference type="ARBA" id="ARBA00022842"/>
    </source>
</evidence>
<name>A0A4U1C3T7_9SPHI</name>
<protein>
    <submittedName>
        <fullName evidence="9">Helix-turn-helix domain-containing protein</fullName>
    </submittedName>
</protein>
<organism evidence="9 10">
    <name type="scientific">Pedobacter cryophilus</name>
    <dbReference type="NCBI Taxonomy" id="2571271"/>
    <lineage>
        <taxon>Bacteria</taxon>
        <taxon>Pseudomonadati</taxon>
        <taxon>Bacteroidota</taxon>
        <taxon>Sphingobacteriia</taxon>
        <taxon>Sphingobacteriales</taxon>
        <taxon>Sphingobacteriaceae</taxon>
        <taxon>Pedobacter</taxon>
    </lineage>
</organism>
<dbReference type="InterPro" id="IPR043519">
    <property type="entry name" value="NT_sf"/>
</dbReference>
<dbReference type="GO" id="GO:0016779">
    <property type="term" value="F:nucleotidyltransferase activity"/>
    <property type="evidence" value="ECO:0007669"/>
    <property type="project" value="UniProtKB-KW"/>
</dbReference>
<keyword evidence="4" id="KW-0479">Metal-binding</keyword>
<keyword evidence="2" id="KW-0808">Transferase</keyword>
<dbReference type="Gene3D" id="1.10.260.40">
    <property type="entry name" value="lambda repressor-like DNA-binding domains"/>
    <property type="match status" value="1"/>
</dbReference>
<evidence type="ECO:0000313" key="10">
    <source>
        <dbReference type="Proteomes" id="UP000308181"/>
    </source>
</evidence>
<evidence type="ECO:0000256" key="5">
    <source>
        <dbReference type="ARBA" id="ARBA00022741"/>
    </source>
</evidence>
<reference evidence="9 10" key="1">
    <citation type="submission" date="2019-04" db="EMBL/GenBank/DDBJ databases">
        <title>Pedobacter sp. AR-3-17 sp. nov., isolated from Arctic soil.</title>
        <authorList>
            <person name="Dahal R.H."/>
            <person name="Kim D.-U."/>
        </authorList>
    </citation>
    <scope>NUCLEOTIDE SEQUENCE [LARGE SCALE GENOMIC DNA]</scope>
    <source>
        <strain evidence="9 10">AR-3-17</strain>
    </source>
</reference>
<evidence type="ECO:0000256" key="6">
    <source>
        <dbReference type="ARBA" id="ARBA00022840"/>
    </source>
</evidence>
<comment type="caution">
    <text evidence="9">The sequence shown here is derived from an EMBL/GenBank/DDBJ whole genome shotgun (WGS) entry which is preliminary data.</text>
</comment>
<dbReference type="CDD" id="cd05403">
    <property type="entry name" value="NT_KNTase_like"/>
    <property type="match status" value="1"/>
</dbReference>
<evidence type="ECO:0000256" key="1">
    <source>
        <dbReference type="ARBA" id="ARBA00001946"/>
    </source>
</evidence>
<dbReference type="PANTHER" id="PTHR33571:SF19">
    <property type="entry name" value="PROTEIN ADENYLYLTRANSFERASE MJ0128-RELATED"/>
    <property type="match status" value="1"/>
</dbReference>
<dbReference type="InterPro" id="IPR010982">
    <property type="entry name" value="Lambda_DNA-bd_dom_sf"/>
</dbReference>
<keyword evidence="5" id="KW-0547">Nucleotide-binding</keyword>
<dbReference type="Pfam" id="PF01381">
    <property type="entry name" value="HTH_3"/>
    <property type="match status" value="1"/>
</dbReference>
<dbReference type="PANTHER" id="PTHR33571">
    <property type="entry name" value="SSL8005 PROTEIN"/>
    <property type="match status" value="1"/>
</dbReference>
<accession>A0A4U1C3T7</accession>
<evidence type="ECO:0000256" key="4">
    <source>
        <dbReference type="ARBA" id="ARBA00022723"/>
    </source>
</evidence>
<dbReference type="GO" id="GO:0003677">
    <property type="term" value="F:DNA binding"/>
    <property type="evidence" value="ECO:0007669"/>
    <property type="project" value="InterPro"/>
</dbReference>
<dbReference type="Gene3D" id="3.30.460.10">
    <property type="entry name" value="Beta Polymerase, domain 2"/>
    <property type="match status" value="1"/>
</dbReference>
<gene>
    <name evidence="9" type="ORF">FA046_07745</name>
</gene>
<proteinExistence type="predicted"/>
<dbReference type="GO" id="GO:0005524">
    <property type="term" value="F:ATP binding"/>
    <property type="evidence" value="ECO:0007669"/>
    <property type="project" value="UniProtKB-KW"/>
</dbReference>
<keyword evidence="6" id="KW-0067">ATP-binding</keyword>
<dbReference type="InterPro" id="IPR052038">
    <property type="entry name" value="Type-VII_TA_antitoxin"/>
</dbReference>
<evidence type="ECO:0000256" key="2">
    <source>
        <dbReference type="ARBA" id="ARBA00022679"/>
    </source>
</evidence>
<dbReference type="EMBL" id="SWBP01000002">
    <property type="protein sequence ID" value="TKB98996.1"/>
    <property type="molecule type" value="Genomic_DNA"/>
</dbReference>